<feature type="region of interest" description="Disordered" evidence="1">
    <location>
        <begin position="1"/>
        <end position="20"/>
    </location>
</feature>
<protein>
    <submittedName>
        <fullName evidence="3">(rape) hypothetical protein</fullName>
    </submittedName>
</protein>
<name>A0A816VC68_BRANA</name>
<feature type="non-terminal residue" evidence="3">
    <location>
        <position position="186"/>
    </location>
</feature>
<reference evidence="3" key="1">
    <citation type="submission" date="2021-01" db="EMBL/GenBank/DDBJ databases">
        <authorList>
            <consortium name="Genoscope - CEA"/>
            <person name="William W."/>
        </authorList>
    </citation>
    <scope>NUCLEOTIDE SEQUENCE</scope>
</reference>
<dbReference type="InterPro" id="IPR010561">
    <property type="entry name" value="LIN-9/ALY1"/>
</dbReference>
<proteinExistence type="predicted"/>
<evidence type="ECO:0000256" key="1">
    <source>
        <dbReference type="SAM" id="MobiDB-lite"/>
    </source>
</evidence>
<dbReference type="GO" id="GO:0017053">
    <property type="term" value="C:transcription repressor complex"/>
    <property type="evidence" value="ECO:0007669"/>
    <property type="project" value="InterPro"/>
</dbReference>
<dbReference type="GO" id="GO:0003918">
    <property type="term" value="F:DNA topoisomerase type II (double strand cut, ATP-hydrolyzing) activity"/>
    <property type="evidence" value="ECO:0007669"/>
    <property type="project" value="InterPro"/>
</dbReference>
<gene>
    <name evidence="3" type="ORF">DARMORV10_A03P04580.1</name>
</gene>
<dbReference type="Gene3D" id="1.20.58.1880">
    <property type="match status" value="1"/>
</dbReference>
<dbReference type="PANTHER" id="PTHR21689:SF8">
    <property type="entry name" value="DIRP DOMAIN-CONTAINING PROTEIN"/>
    <property type="match status" value="1"/>
</dbReference>
<sequence>MSSKNSMNANKHFNKEASPQSKIKKLKYKLGPQWTKDELDRFYEAYQKQGRDWKKVAASVENNRSVDMVEALFSMNQAYLSLPEASVDGLVATMTDHYCLFLRRLNELNNELQKLECKVAFVTDVRNGEFRFDIKRSRAQLYEEVKGKYEAIGRDLTDYSFLLDLPISSLCQESFRDLQEARDKVK</sequence>
<dbReference type="SUPFAM" id="SSF46689">
    <property type="entry name" value="Homeodomain-like"/>
    <property type="match status" value="1"/>
</dbReference>
<dbReference type="Gene3D" id="1.10.268.10">
    <property type="entry name" value="Topoisomerase, domain 3"/>
    <property type="match status" value="1"/>
</dbReference>
<dbReference type="PANTHER" id="PTHR21689">
    <property type="entry name" value="LIN-9"/>
    <property type="match status" value="1"/>
</dbReference>
<dbReference type="Proteomes" id="UP001295469">
    <property type="component" value="Chromosome A03"/>
</dbReference>
<dbReference type="GO" id="GO:0005524">
    <property type="term" value="F:ATP binding"/>
    <property type="evidence" value="ECO:0007669"/>
    <property type="project" value="InterPro"/>
</dbReference>
<dbReference type="InterPro" id="IPR001005">
    <property type="entry name" value="SANT/Myb"/>
</dbReference>
<evidence type="ECO:0000313" key="3">
    <source>
        <dbReference type="EMBL" id="CAF2119181.1"/>
    </source>
</evidence>
<accession>A0A816VC68</accession>
<dbReference type="InterPro" id="IPR009057">
    <property type="entry name" value="Homeodomain-like_sf"/>
</dbReference>
<dbReference type="AlphaFoldDB" id="A0A816VC68"/>
<organism evidence="3">
    <name type="scientific">Brassica napus</name>
    <name type="common">Rape</name>
    <dbReference type="NCBI Taxonomy" id="3708"/>
    <lineage>
        <taxon>Eukaryota</taxon>
        <taxon>Viridiplantae</taxon>
        <taxon>Streptophyta</taxon>
        <taxon>Embryophyta</taxon>
        <taxon>Tracheophyta</taxon>
        <taxon>Spermatophyta</taxon>
        <taxon>Magnoliopsida</taxon>
        <taxon>eudicotyledons</taxon>
        <taxon>Gunneridae</taxon>
        <taxon>Pentapetalae</taxon>
        <taxon>rosids</taxon>
        <taxon>malvids</taxon>
        <taxon>Brassicales</taxon>
        <taxon>Brassicaceae</taxon>
        <taxon>Brassiceae</taxon>
        <taxon>Brassica</taxon>
    </lineage>
</organism>
<dbReference type="GO" id="GO:0006351">
    <property type="term" value="P:DNA-templated transcription"/>
    <property type="evidence" value="ECO:0007669"/>
    <property type="project" value="InterPro"/>
</dbReference>
<feature type="domain" description="Myb-like" evidence="2">
    <location>
        <begin position="33"/>
        <end position="69"/>
    </location>
</feature>
<evidence type="ECO:0000259" key="2">
    <source>
        <dbReference type="Pfam" id="PF00249"/>
    </source>
</evidence>
<dbReference type="InterPro" id="IPR013757">
    <property type="entry name" value="Topo_IIA_A_a_sf"/>
</dbReference>
<dbReference type="Pfam" id="PF00249">
    <property type="entry name" value="Myb_DNA-binding"/>
    <property type="match status" value="1"/>
</dbReference>
<dbReference type="GO" id="GO:0003677">
    <property type="term" value="F:DNA binding"/>
    <property type="evidence" value="ECO:0007669"/>
    <property type="project" value="InterPro"/>
</dbReference>
<dbReference type="EMBL" id="HG994357">
    <property type="protein sequence ID" value="CAF2119181.1"/>
    <property type="molecule type" value="Genomic_DNA"/>
</dbReference>